<evidence type="ECO:0000313" key="3">
    <source>
        <dbReference type="EMBL" id="BAD36658.1"/>
    </source>
</evidence>
<reference evidence="4" key="4">
    <citation type="journal article" date="2008" name="Nucleic Acids Res.">
        <title>The rice annotation project database (RAP-DB): 2008 update.</title>
        <authorList>
            <consortium name="The rice annotation project (RAP)"/>
        </authorList>
    </citation>
    <scope>GENOME REANNOTATION</scope>
    <source>
        <strain evidence="4">cv. Nipponbare</strain>
    </source>
</reference>
<evidence type="ECO:0000313" key="2">
    <source>
        <dbReference type="EMBL" id="BAD35588.1"/>
    </source>
</evidence>
<evidence type="ECO:0000256" key="1">
    <source>
        <dbReference type="SAM" id="MobiDB-lite"/>
    </source>
</evidence>
<sequence length="175" mass="17710">MSSSFLLPPPSLPSLSLPCSPSAGGGAWAAVWWRPVGAEAPAAAGASWSGFWSAAGVVDGGGARSSSPGSTATDLGATKRRSPPFDGGGGPPSGGVDDGEASAWRDGVGVVEEVDRRGLPLASSMAEDGGEGRRRRSTRSKPAAQPCRGGRGRQPLGAVARRAGRRRRRPQVLAL</sequence>
<reference evidence="2" key="1">
    <citation type="submission" date="2001-07" db="EMBL/GenBank/DDBJ databases">
        <title>Oryza sativa nipponbare(GA3) genomic DNA, chromosome 6, BAC clone:OJ1147_D11.</title>
        <authorList>
            <person name="Sasaki T."/>
            <person name="Matsumoto T."/>
            <person name="Yamamoto K."/>
        </authorList>
    </citation>
    <scope>NUCLEOTIDE SEQUENCE</scope>
</reference>
<organism evidence="3 4">
    <name type="scientific">Oryza sativa subsp. japonica</name>
    <name type="common">Rice</name>
    <dbReference type="NCBI Taxonomy" id="39947"/>
    <lineage>
        <taxon>Eukaryota</taxon>
        <taxon>Viridiplantae</taxon>
        <taxon>Streptophyta</taxon>
        <taxon>Embryophyta</taxon>
        <taxon>Tracheophyta</taxon>
        <taxon>Spermatophyta</taxon>
        <taxon>Magnoliopsida</taxon>
        <taxon>Liliopsida</taxon>
        <taxon>Poales</taxon>
        <taxon>Poaceae</taxon>
        <taxon>BOP clade</taxon>
        <taxon>Oryzoideae</taxon>
        <taxon>Oryzeae</taxon>
        <taxon>Oryzinae</taxon>
        <taxon>Oryza</taxon>
        <taxon>Oryza sativa</taxon>
    </lineage>
</organism>
<proteinExistence type="predicted"/>
<feature type="compositionally biased region" description="Low complexity" evidence="1">
    <location>
        <begin position="13"/>
        <end position="25"/>
    </location>
</feature>
<feature type="region of interest" description="Disordered" evidence="1">
    <location>
        <begin position="57"/>
        <end position="175"/>
    </location>
</feature>
<evidence type="ECO:0000313" key="4">
    <source>
        <dbReference type="Proteomes" id="UP000000763"/>
    </source>
</evidence>
<feature type="compositionally biased region" description="Basic residues" evidence="1">
    <location>
        <begin position="162"/>
        <end position="175"/>
    </location>
</feature>
<reference evidence="4" key="3">
    <citation type="journal article" date="2005" name="Nature">
        <title>The map-based sequence of the rice genome.</title>
        <authorList>
            <consortium name="International rice genome sequencing project (IRGSP)"/>
            <person name="Matsumoto T."/>
            <person name="Wu J."/>
            <person name="Kanamori H."/>
            <person name="Katayose Y."/>
            <person name="Fujisawa M."/>
            <person name="Namiki N."/>
            <person name="Mizuno H."/>
            <person name="Yamamoto K."/>
            <person name="Antonio B.A."/>
            <person name="Baba T."/>
            <person name="Sakata K."/>
            <person name="Nagamura Y."/>
            <person name="Aoki H."/>
            <person name="Arikawa K."/>
            <person name="Arita K."/>
            <person name="Bito T."/>
            <person name="Chiden Y."/>
            <person name="Fujitsuka N."/>
            <person name="Fukunaka R."/>
            <person name="Hamada M."/>
            <person name="Harada C."/>
            <person name="Hayashi A."/>
            <person name="Hijishita S."/>
            <person name="Honda M."/>
            <person name="Hosokawa S."/>
            <person name="Ichikawa Y."/>
            <person name="Idonuma A."/>
            <person name="Iijima M."/>
            <person name="Ikeda M."/>
            <person name="Ikeno M."/>
            <person name="Ito K."/>
            <person name="Ito S."/>
            <person name="Ito T."/>
            <person name="Ito Y."/>
            <person name="Ito Y."/>
            <person name="Iwabuchi A."/>
            <person name="Kamiya K."/>
            <person name="Karasawa W."/>
            <person name="Kurita K."/>
            <person name="Katagiri S."/>
            <person name="Kikuta A."/>
            <person name="Kobayashi H."/>
            <person name="Kobayashi N."/>
            <person name="Machita K."/>
            <person name="Maehara T."/>
            <person name="Masukawa M."/>
            <person name="Mizubayashi T."/>
            <person name="Mukai Y."/>
            <person name="Nagasaki H."/>
            <person name="Nagata Y."/>
            <person name="Naito S."/>
            <person name="Nakashima M."/>
            <person name="Nakama Y."/>
            <person name="Nakamichi Y."/>
            <person name="Nakamura M."/>
            <person name="Meguro A."/>
            <person name="Negishi M."/>
            <person name="Ohta I."/>
            <person name="Ohta T."/>
            <person name="Okamoto M."/>
            <person name="Ono N."/>
            <person name="Saji S."/>
            <person name="Sakaguchi M."/>
            <person name="Sakai K."/>
            <person name="Shibata M."/>
            <person name="Shimokawa T."/>
            <person name="Song J."/>
            <person name="Takazaki Y."/>
            <person name="Terasawa K."/>
            <person name="Tsugane M."/>
            <person name="Tsuji K."/>
            <person name="Ueda S."/>
            <person name="Waki K."/>
            <person name="Yamagata H."/>
            <person name="Yamamoto M."/>
            <person name="Yamamoto S."/>
            <person name="Yamane H."/>
            <person name="Yoshiki S."/>
            <person name="Yoshihara R."/>
            <person name="Yukawa K."/>
            <person name="Zhong H."/>
            <person name="Yano M."/>
            <person name="Yuan Q."/>
            <person name="Ouyang S."/>
            <person name="Liu J."/>
            <person name="Jones K.M."/>
            <person name="Gansberger K."/>
            <person name="Moffat K."/>
            <person name="Hill J."/>
            <person name="Bera J."/>
            <person name="Fadrosh D."/>
            <person name="Jin S."/>
            <person name="Johri S."/>
            <person name="Kim M."/>
            <person name="Overton L."/>
            <person name="Reardon M."/>
            <person name="Tsitrin T."/>
            <person name="Vuong H."/>
            <person name="Weaver B."/>
            <person name="Ciecko A."/>
            <person name="Tallon L."/>
            <person name="Jackson J."/>
            <person name="Pai G."/>
            <person name="Aken S.V."/>
            <person name="Utterback T."/>
            <person name="Reidmuller S."/>
            <person name="Feldblyum T."/>
            <person name="Hsiao J."/>
            <person name="Zismann V."/>
            <person name="Iobst S."/>
            <person name="de Vazeille A.R."/>
            <person name="Buell C.R."/>
            <person name="Ying K."/>
            <person name="Li Y."/>
            <person name="Lu T."/>
            <person name="Huang Y."/>
            <person name="Zhao Q."/>
            <person name="Feng Q."/>
            <person name="Zhang L."/>
            <person name="Zhu J."/>
            <person name="Weng Q."/>
            <person name="Mu J."/>
            <person name="Lu Y."/>
            <person name="Fan D."/>
            <person name="Liu Y."/>
            <person name="Guan J."/>
            <person name="Zhang Y."/>
            <person name="Yu S."/>
            <person name="Liu X."/>
            <person name="Zhang Y."/>
            <person name="Hong G."/>
            <person name="Han B."/>
            <person name="Choisne N."/>
            <person name="Demange N."/>
            <person name="Orjeda G."/>
            <person name="Samain S."/>
            <person name="Cattolico L."/>
            <person name="Pelletier E."/>
            <person name="Couloux A."/>
            <person name="Segurens B."/>
            <person name="Wincker P."/>
            <person name="D'Hont A."/>
            <person name="Scarpelli C."/>
            <person name="Weissenbach J."/>
            <person name="Salanoubat M."/>
            <person name="Quetier F."/>
            <person name="Yu Y."/>
            <person name="Kim H.R."/>
            <person name="Rambo T."/>
            <person name="Currie J."/>
            <person name="Collura K."/>
            <person name="Luo M."/>
            <person name="Yang T."/>
            <person name="Ammiraju J.S.S."/>
            <person name="Engler F."/>
            <person name="Soderlund C."/>
            <person name="Wing R.A."/>
            <person name="Palmer L.E."/>
            <person name="de la Bastide M."/>
            <person name="Spiegel L."/>
            <person name="Nascimento L."/>
            <person name="Zutavern T."/>
            <person name="O'Shaughnessy A."/>
            <person name="Dike S."/>
            <person name="Dedhia N."/>
            <person name="Preston R."/>
            <person name="Balija V."/>
            <person name="McCombie W.R."/>
            <person name="Chow T."/>
            <person name="Chen H."/>
            <person name="Chung M."/>
            <person name="Chen C."/>
            <person name="Shaw J."/>
            <person name="Wu H."/>
            <person name="Hsiao K."/>
            <person name="Chao Y."/>
            <person name="Chu M."/>
            <person name="Cheng C."/>
            <person name="Hour A."/>
            <person name="Lee P."/>
            <person name="Lin S."/>
            <person name="Lin Y."/>
            <person name="Liou J."/>
            <person name="Liu S."/>
            <person name="Hsing Y."/>
            <person name="Raghuvanshi S."/>
            <person name="Mohanty A."/>
            <person name="Bharti A.K."/>
            <person name="Gaur A."/>
            <person name="Gupta V."/>
            <person name="Kumar D."/>
            <person name="Ravi V."/>
            <person name="Vij S."/>
            <person name="Kapur A."/>
            <person name="Khurana P."/>
            <person name="Khurana P."/>
            <person name="Khurana J.P."/>
            <person name="Tyagi A.K."/>
            <person name="Gaikwad K."/>
            <person name="Singh A."/>
            <person name="Dalal V."/>
            <person name="Srivastava S."/>
            <person name="Dixit A."/>
            <person name="Pal A.K."/>
            <person name="Ghazi I.A."/>
            <person name="Yadav M."/>
            <person name="Pandit A."/>
            <person name="Bhargava A."/>
            <person name="Sureshbabu K."/>
            <person name="Batra K."/>
            <person name="Sharma T.R."/>
            <person name="Mohapatra T."/>
            <person name="Singh N.K."/>
            <person name="Messing J."/>
            <person name="Nelson A.B."/>
            <person name="Fuks G."/>
            <person name="Kavchok S."/>
            <person name="Keizer G."/>
            <person name="Linton E."/>
            <person name="Llaca V."/>
            <person name="Song R."/>
            <person name="Tanyolac B."/>
            <person name="Young S."/>
            <person name="Ho-Il K."/>
            <person name="Hahn J.H."/>
            <person name="Sangsakoo G."/>
            <person name="Vanavichit A."/>
            <person name="de Mattos Luiz.A.T."/>
            <person name="Zimmer P.D."/>
            <person name="Malone G."/>
            <person name="Dellagostin O."/>
            <person name="de Oliveira A.C."/>
            <person name="Bevan M."/>
            <person name="Bancroft I."/>
            <person name="Minx P."/>
            <person name="Cordum H."/>
            <person name="Wilson R."/>
            <person name="Cheng Z."/>
            <person name="Jin W."/>
            <person name="Jiang J."/>
            <person name="Leong S.A."/>
            <person name="Iwama H."/>
            <person name="Gojobori T."/>
            <person name="Itoh T."/>
            <person name="Niimura Y."/>
            <person name="Fujii Y."/>
            <person name="Habara T."/>
            <person name="Sakai H."/>
            <person name="Sato Y."/>
            <person name="Wilson G."/>
            <person name="Kumar K."/>
            <person name="McCouch S."/>
            <person name="Juretic N."/>
            <person name="Hoen D."/>
            <person name="Wright S."/>
            <person name="Bruskiewich R."/>
            <person name="Bureau T."/>
            <person name="Miyao A."/>
            <person name="Hirochika H."/>
            <person name="Nishikawa T."/>
            <person name="Kadowaki K."/>
            <person name="Sugiura M."/>
            <person name="Burr B."/>
            <person name="Sasaki T."/>
        </authorList>
    </citation>
    <scope>NUCLEOTIDE SEQUENCE [LARGE SCALE GENOMIC DNA]</scope>
    <source>
        <strain evidence="4">cv. Nipponbare</strain>
    </source>
</reference>
<dbReference type="AlphaFoldDB" id="Q69K43"/>
<dbReference type="EMBL" id="AP003946">
    <property type="protein sequence ID" value="BAD35588.1"/>
    <property type="molecule type" value="Genomic_DNA"/>
</dbReference>
<name>Q69K43_ORYSJ</name>
<gene>
    <name evidence="3" type="ORF">B1172G12.44</name>
    <name evidence="2" type="ORF">OJ1147_D11.22</name>
</gene>
<feature type="region of interest" description="Disordered" evidence="1">
    <location>
        <begin position="1"/>
        <end position="25"/>
    </location>
</feature>
<accession>Q69K43</accession>
<feature type="compositionally biased region" description="Polar residues" evidence="1">
    <location>
        <begin position="64"/>
        <end position="73"/>
    </location>
</feature>
<reference evidence="3" key="2">
    <citation type="submission" date="2002-11" db="EMBL/GenBank/DDBJ databases">
        <title>Oryza sativa nipponbare(GA3) genomic DNA, chromosome 6, BAC clone:B1172G12.</title>
        <authorList>
            <person name="Sasaki T."/>
            <person name="Matsumoto T."/>
            <person name="Katayose Y."/>
        </authorList>
    </citation>
    <scope>NUCLEOTIDE SEQUENCE</scope>
</reference>
<dbReference type="EMBL" id="AP006056">
    <property type="protein sequence ID" value="BAD36658.1"/>
    <property type="molecule type" value="Genomic_DNA"/>
</dbReference>
<dbReference type="Proteomes" id="UP000000763">
    <property type="component" value="Chromosome 6"/>
</dbReference>
<protein>
    <submittedName>
        <fullName evidence="3">Uncharacterized protein</fullName>
    </submittedName>
</protein>